<dbReference type="GO" id="GO:0006099">
    <property type="term" value="P:tricarboxylic acid cycle"/>
    <property type="evidence" value="ECO:0007669"/>
    <property type="project" value="InterPro"/>
</dbReference>
<dbReference type="RefSeq" id="WP_189567990.1">
    <property type="nucleotide sequence ID" value="NZ_BMXI01000003.1"/>
</dbReference>
<evidence type="ECO:0000256" key="2">
    <source>
        <dbReference type="ARBA" id="ARBA00022419"/>
    </source>
</evidence>
<organism evidence="3 4">
    <name type="scientific">Roseibacillus persicicus</name>
    <dbReference type="NCBI Taxonomy" id="454148"/>
    <lineage>
        <taxon>Bacteria</taxon>
        <taxon>Pseudomonadati</taxon>
        <taxon>Verrucomicrobiota</taxon>
        <taxon>Verrucomicrobiia</taxon>
        <taxon>Verrucomicrobiales</taxon>
        <taxon>Verrucomicrobiaceae</taxon>
        <taxon>Roseibacillus</taxon>
    </lineage>
</organism>
<evidence type="ECO:0000313" key="4">
    <source>
        <dbReference type="Proteomes" id="UP000644507"/>
    </source>
</evidence>
<proteinExistence type="predicted"/>
<dbReference type="InterPro" id="IPR021135">
    <property type="entry name" value="PEP_COase"/>
</dbReference>
<dbReference type="EMBL" id="BMXI01000003">
    <property type="protein sequence ID" value="GHC46687.1"/>
    <property type="molecule type" value="Genomic_DNA"/>
</dbReference>
<gene>
    <name evidence="3" type="ORF">GCM10007100_10420</name>
</gene>
<keyword evidence="4" id="KW-1185">Reference proteome</keyword>
<dbReference type="Proteomes" id="UP000644507">
    <property type="component" value="Unassembled WGS sequence"/>
</dbReference>
<evidence type="ECO:0000256" key="1">
    <source>
        <dbReference type="ARBA" id="ARBA00003670"/>
    </source>
</evidence>
<reference evidence="3" key="1">
    <citation type="journal article" date="2014" name="Int. J. Syst. Evol. Microbiol.">
        <title>Complete genome sequence of Corynebacterium casei LMG S-19264T (=DSM 44701T), isolated from a smear-ripened cheese.</title>
        <authorList>
            <consortium name="US DOE Joint Genome Institute (JGI-PGF)"/>
            <person name="Walter F."/>
            <person name="Albersmeier A."/>
            <person name="Kalinowski J."/>
            <person name="Ruckert C."/>
        </authorList>
    </citation>
    <scope>NUCLEOTIDE SEQUENCE</scope>
    <source>
        <strain evidence="3">KCTC 12988</strain>
    </source>
</reference>
<dbReference type="GO" id="GO:0008964">
    <property type="term" value="F:phosphoenolpyruvate carboxylase activity"/>
    <property type="evidence" value="ECO:0007669"/>
    <property type="project" value="InterPro"/>
</dbReference>
<dbReference type="Pfam" id="PF00311">
    <property type="entry name" value="PEPcase"/>
    <property type="match status" value="1"/>
</dbReference>
<dbReference type="InterPro" id="IPR015813">
    <property type="entry name" value="Pyrv/PenolPyrv_kinase-like_dom"/>
</dbReference>
<reference evidence="3" key="2">
    <citation type="submission" date="2020-09" db="EMBL/GenBank/DDBJ databases">
        <authorList>
            <person name="Sun Q."/>
            <person name="Kim S."/>
        </authorList>
    </citation>
    <scope>NUCLEOTIDE SEQUENCE</scope>
    <source>
        <strain evidence="3">KCTC 12988</strain>
    </source>
</reference>
<dbReference type="SUPFAM" id="SSF51621">
    <property type="entry name" value="Phosphoenolpyruvate/pyruvate domain"/>
    <property type="match status" value="1"/>
</dbReference>
<comment type="function">
    <text evidence="1">Forms oxaloacetate, a four-carbon dicarboxylic acid source for the tricarboxylic acid cycle.</text>
</comment>
<protein>
    <recommendedName>
        <fullName evidence="2">Phosphoenolpyruvate carboxylase</fullName>
    </recommendedName>
</protein>
<dbReference type="GO" id="GO:0015977">
    <property type="term" value="P:carbon fixation"/>
    <property type="evidence" value="ECO:0007669"/>
    <property type="project" value="InterPro"/>
</dbReference>
<name>A0A918TFA5_9BACT</name>
<comment type="caution">
    <text evidence="3">The sequence shown here is derived from an EMBL/GenBank/DDBJ whole genome shotgun (WGS) entry which is preliminary data.</text>
</comment>
<accession>A0A918TFA5</accession>
<evidence type="ECO:0000313" key="3">
    <source>
        <dbReference type="EMBL" id="GHC46687.1"/>
    </source>
</evidence>
<dbReference type="PANTHER" id="PTHR30523:SF32">
    <property type="entry name" value="PHOSPHOENOLPYRUVATE CARBOXYLASE"/>
    <property type="match status" value="1"/>
</dbReference>
<dbReference type="PRINTS" id="PR00150">
    <property type="entry name" value="PEPCARBXLASE"/>
</dbReference>
<dbReference type="GO" id="GO:0005829">
    <property type="term" value="C:cytosol"/>
    <property type="evidence" value="ECO:0007669"/>
    <property type="project" value="TreeGrafter"/>
</dbReference>
<dbReference type="AlphaFoldDB" id="A0A918TFA5"/>
<sequence>MPSDELNEAYFDRGFQALEDELREVTSTLASSLPLDAESIARLPWLKESSDLEETPGEAAESAQLASLAFEILNIVEERVAWRFRAIRRAEYGPETIRGLWPGVIARMKEGGLSEDEAIAAFCKVEVEPVLTAHPTEAKRPLVREKHLAIYNRLSEWEDARMDPLREKRVRDSLRAEFESLWHTGEIFVERPTISDERRNALYYLREVFPEVVIRLNRSLEVAWEAAGWSLEKLRAAQAYPRIRFASWIGGDRDGHPFVTPEVTKNTFAEMRYQALRLQRRWTRKSAEALTESRPFVKVPIELEEGITRLTNELGEVGVSISKRNEAERWRCWLYLCREKLERSINGVAGGYDNSEDYGEDLELARWTLCEAGAKLAAKEWIEPLILLNDVFGFHLAHLDIRNNSATHDAAIAAILTTAGIAEGESFADWPEEKRVQFLMEELKSHRPLLAVNATLPAEGENVLGYLRVVADQEQKAGSDSLGQLIISMTRQVSDLLAMHLFAREAGLADYIDGMWRSRLPVSPLFETGDDLAAASGILGEYRDLMAGGTDTIQPAMVGYSDSNKDAGVFASQWGIHRAQKEMAESLASRNFEPQFFHGRGGTIGRGAGPTQWFLRALPPGCLTGPVRLTEQGEVLPRKYSHEGNAHYHLELLMAGVSEAVAMQDKRTGVPEEFHPTLDSLSAASSEAYRALLTSEDFLTFHRSATPIDALETGVFGSRPARRTGKPSLKDLRAIPWVFSWTQSRFYLPGWYGVGSGLEALQKNDPETYAKLKESFSDIAFLRYVFTNVETSLMSANLELMAAYGGLCEDEGLRERVLTTVRDEFQRTRDQVGAFLGGDFATRRPRMNKTLALREEPLKKLHLQQIQLLKDWRAADRPMEEENGKANEVFLALQLTVNAISSGLKETG</sequence>
<dbReference type="PANTHER" id="PTHR30523">
    <property type="entry name" value="PHOSPHOENOLPYRUVATE CARBOXYLASE"/>
    <property type="match status" value="1"/>
</dbReference>